<dbReference type="Gene3D" id="1.10.540.10">
    <property type="entry name" value="Acyl-CoA dehydrogenase/oxidase, N-terminal domain"/>
    <property type="match status" value="1"/>
</dbReference>
<protein>
    <submittedName>
        <fullName evidence="10">Acyl- dehydrogenase family member 10</fullName>
    </submittedName>
</protein>
<feature type="domain" description="Acyl-CoA oxidase/dehydrogenase middle" evidence="8">
    <location>
        <begin position="158"/>
        <end position="253"/>
    </location>
</feature>
<dbReference type="GO" id="GO:0050660">
    <property type="term" value="F:flavin adenine dinucleotide binding"/>
    <property type="evidence" value="ECO:0007669"/>
    <property type="project" value="InterPro"/>
</dbReference>
<dbReference type="Proteomes" id="UP001296104">
    <property type="component" value="Unassembled WGS sequence"/>
</dbReference>
<gene>
    <name evidence="10" type="ORF">LECACI_7A007087</name>
</gene>
<sequence>MTADITTATDHPALTRIPVWAREKLSPQAIETIKRVHDWVETECIPAEAIVKQQIERDKQDGKWKTPALIAELRTRARKEGLWNLFLPKSFGDLSPGLTNLEYSCCAEIMGRCYWAAQTMNCHAPDTGNMELLAKYCNEDQKQKYLLPLLNGETFSGYSMTEPDVASSDATNISCRLTSDPQDPSYLLINGRKLYGNSKANEELGFYILMTLSDPSNPNPHRRHTMVLVPKSTPGLTMTRNLTIMGYDHAPEGHGEYIYTNARIPRENIILGEGRAFEIAQGRLGPGRIHHCMRLLGQTSRAYDLALLRCTNPTKTPRGKIIGAFDSNIEKIAWMRMSLDSLQQIVYNAAHTMDVSGNVAGRFAIAQCKVMVPATAAKIIDECMQLYGGQGLTQHTFLPEAWTYARFVRIADGPDAAHRHQVGREELREKKVDGVRRVFEGYGRREEELREKRGMGSEAEKVGLMRMK</sequence>
<comment type="similarity">
    <text evidence="2 6">Belongs to the acyl-CoA dehydrogenase family.</text>
</comment>
<evidence type="ECO:0000259" key="8">
    <source>
        <dbReference type="Pfam" id="PF02770"/>
    </source>
</evidence>
<dbReference type="GO" id="GO:0003995">
    <property type="term" value="F:acyl-CoA dehydrogenase activity"/>
    <property type="evidence" value="ECO:0007669"/>
    <property type="project" value="TreeGrafter"/>
</dbReference>
<dbReference type="Pfam" id="PF00441">
    <property type="entry name" value="Acyl-CoA_dh_1"/>
    <property type="match status" value="1"/>
</dbReference>
<dbReference type="EMBL" id="CAVMBE010000055">
    <property type="protein sequence ID" value="CAK4031929.1"/>
    <property type="molecule type" value="Genomic_DNA"/>
</dbReference>
<comment type="cofactor">
    <cofactor evidence="1 6">
        <name>FAD</name>
        <dbReference type="ChEBI" id="CHEBI:57692"/>
    </cofactor>
</comment>
<dbReference type="SUPFAM" id="SSF47203">
    <property type="entry name" value="Acyl-CoA dehydrogenase C-terminal domain-like"/>
    <property type="match status" value="1"/>
</dbReference>
<feature type="domain" description="Acyl-CoA dehydrogenase/oxidase N-terminal" evidence="9">
    <location>
        <begin position="34"/>
        <end position="153"/>
    </location>
</feature>
<dbReference type="InterPro" id="IPR036250">
    <property type="entry name" value="AcylCo_DH-like_C"/>
</dbReference>
<dbReference type="Pfam" id="PF02771">
    <property type="entry name" value="Acyl-CoA_dh_N"/>
    <property type="match status" value="1"/>
</dbReference>
<keyword evidence="4 6" id="KW-0274">FAD</keyword>
<evidence type="ECO:0000313" key="10">
    <source>
        <dbReference type="EMBL" id="CAK4031929.1"/>
    </source>
</evidence>
<accession>A0AAI9EDA5</accession>
<name>A0AAI9EDA5_9PEZI</name>
<dbReference type="GO" id="GO:0005737">
    <property type="term" value="C:cytoplasm"/>
    <property type="evidence" value="ECO:0007669"/>
    <property type="project" value="TreeGrafter"/>
</dbReference>
<dbReference type="InterPro" id="IPR009100">
    <property type="entry name" value="AcylCoA_DH/oxidase_NM_dom_sf"/>
</dbReference>
<dbReference type="GO" id="GO:0033539">
    <property type="term" value="P:fatty acid beta-oxidation using acyl-CoA dehydrogenase"/>
    <property type="evidence" value="ECO:0007669"/>
    <property type="project" value="TreeGrafter"/>
</dbReference>
<dbReference type="InterPro" id="IPR050741">
    <property type="entry name" value="Acyl-CoA_dehydrogenase"/>
</dbReference>
<keyword evidence="5 6" id="KW-0560">Oxidoreductase</keyword>
<evidence type="ECO:0000256" key="3">
    <source>
        <dbReference type="ARBA" id="ARBA00022630"/>
    </source>
</evidence>
<dbReference type="PANTHER" id="PTHR48083">
    <property type="entry name" value="MEDIUM-CHAIN SPECIFIC ACYL-COA DEHYDROGENASE, MITOCHONDRIAL-RELATED"/>
    <property type="match status" value="1"/>
</dbReference>
<dbReference type="Gene3D" id="1.20.140.10">
    <property type="entry name" value="Butyryl-CoA Dehydrogenase, subunit A, domain 3"/>
    <property type="match status" value="1"/>
</dbReference>
<dbReference type="InterPro" id="IPR013786">
    <property type="entry name" value="AcylCoA_DH/ox_N"/>
</dbReference>
<evidence type="ECO:0000256" key="1">
    <source>
        <dbReference type="ARBA" id="ARBA00001974"/>
    </source>
</evidence>
<dbReference type="InterPro" id="IPR046373">
    <property type="entry name" value="Acyl-CoA_Oxase/DH_mid-dom_sf"/>
</dbReference>
<dbReference type="PANTHER" id="PTHR48083:SF11">
    <property type="entry name" value="ACYL-COA DEHYDROGENASE_OXIDASE C-TERMINAL DOMAIN-CONTAINING PROTEIN"/>
    <property type="match status" value="1"/>
</dbReference>
<keyword evidence="11" id="KW-1185">Reference proteome</keyword>
<dbReference type="InterPro" id="IPR037069">
    <property type="entry name" value="AcylCoA_DH/ox_N_sf"/>
</dbReference>
<dbReference type="AlphaFoldDB" id="A0AAI9EDA5"/>
<dbReference type="InterPro" id="IPR009075">
    <property type="entry name" value="AcylCo_DH/oxidase_C"/>
</dbReference>
<dbReference type="Pfam" id="PF02770">
    <property type="entry name" value="Acyl-CoA_dh_M"/>
    <property type="match status" value="1"/>
</dbReference>
<feature type="domain" description="Acyl-CoA dehydrogenase/oxidase C-terminal" evidence="7">
    <location>
        <begin position="277"/>
        <end position="425"/>
    </location>
</feature>
<organism evidence="10 11">
    <name type="scientific">Lecanosticta acicola</name>
    <dbReference type="NCBI Taxonomy" id="111012"/>
    <lineage>
        <taxon>Eukaryota</taxon>
        <taxon>Fungi</taxon>
        <taxon>Dikarya</taxon>
        <taxon>Ascomycota</taxon>
        <taxon>Pezizomycotina</taxon>
        <taxon>Dothideomycetes</taxon>
        <taxon>Dothideomycetidae</taxon>
        <taxon>Mycosphaerellales</taxon>
        <taxon>Mycosphaerellaceae</taxon>
        <taxon>Lecanosticta</taxon>
    </lineage>
</organism>
<dbReference type="Gene3D" id="2.40.110.10">
    <property type="entry name" value="Butyryl-CoA Dehydrogenase, subunit A, domain 2"/>
    <property type="match status" value="1"/>
</dbReference>
<evidence type="ECO:0000256" key="4">
    <source>
        <dbReference type="ARBA" id="ARBA00022827"/>
    </source>
</evidence>
<comment type="caution">
    <text evidence="10">The sequence shown here is derived from an EMBL/GenBank/DDBJ whole genome shotgun (WGS) entry which is preliminary data.</text>
</comment>
<proteinExistence type="inferred from homology"/>
<dbReference type="InterPro" id="IPR006091">
    <property type="entry name" value="Acyl-CoA_Oxase/DH_mid-dom"/>
</dbReference>
<evidence type="ECO:0000259" key="7">
    <source>
        <dbReference type="Pfam" id="PF00441"/>
    </source>
</evidence>
<evidence type="ECO:0000256" key="6">
    <source>
        <dbReference type="RuleBase" id="RU362125"/>
    </source>
</evidence>
<evidence type="ECO:0000259" key="9">
    <source>
        <dbReference type="Pfam" id="PF02771"/>
    </source>
</evidence>
<evidence type="ECO:0000256" key="2">
    <source>
        <dbReference type="ARBA" id="ARBA00009347"/>
    </source>
</evidence>
<keyword evidence="3 6" id="KW-0285">Flavoprotein</keyword>
<dbReference type="SUPFAM" id="SSF56645">
    <property type="entry name" value="Acyl-CoA dehydrogenase NM domain-like"/>
    <property type="match status" value="1"/>
</dbReference>
<evidence type="ECO:0000313" key="11">
    <source>
        <dbReference type="Proteomes" id="UP001296104"/>
    </source>
</evidence>
<evidence type="ECO:0000256" key="5">
    <source>
        <dbReference type="ARBA" id="ARBA00023002"/>
    </source>
</evidence>
<reference evidence="10" key="1">
    <citation type="submission" date="2023-11" db="EMBL/GenBank/DDBJ databases">
        <authorList>
            <person name="Alioto T."/>
            <person name="Alioto T."/>
            <person name="Gomez Garrido J."/>
        </authorList>
    </citation>
    <scope>NUCLEOTIDE SEQUENCE</scope>
</reference>